<evidence type="ECO:0000313" key="2">
    <source>
        <dbReference type="Proteomes" id="UP000270296"/>
    </source>
</evidence>
<dbReference type="AlphaFoldDB" id="A0A183J826"/>
<name>A0A183J826_9BILA</name>
<keyword evidence="2" id="KW-1185">Reference proteome</keyword>
<organism evidence="3">
    <name type="scientific">Soboliphyme baturini</name>
    <dbReference type="NCBI Taxonomy" id="241478"/>
    <lineage>
        <taxon>Eukaryota</taxon>
        <taxon>Metazoa</taxon>
        <taxon>Ecdysozoa</taxon>
        <taxon>Nematoda</taxon>
        <taxon>Enoplea</taxon>
        <taxon>Dorylaimia</taxon>
        <taxon>Dioctophymatida</taxon>
        <taxon>Dioctophymatoidea</taxon>
        <taxon>Soboliphymatidae</taxon>
        <taxon>Soboliphyme</taxon>
    </lineage>
</organism>
<evidence type="ECO:0000313" key="1">
    <source>
        <dbReference type="EMBL" id="VDP44836.1"/>
    </source>
</evidence>
<reference evidence="3" key="1">
    <citation type="submission" date="2016-06" db="UniProtKB">
        <authorList>
            <consortium name="WormBaseParasite"/>
        </authorList>
    </citation>
    <scope>IDENTIFICATION</scope>
</reference>
<accession>A0A183J826</accession>
<evidence type="ECO:0000313" key="3">
    <source>
        <dbReference type="WBParaSite" id="SBAD_0001242401-mRNA-1"/>
    </source>
</evidence>
<dbReference type="EMBL" id="UZAM01016802">
    <property type="protein sequence ID" value="VDP44836.1"/>
    <property type="molecule type" value="Genomic_DNA"/>
</dbReference>
<proteinExistence type="predicted"/>
<dbReference type="WBParaSite" id="SBAD_0001242401-mRNA-1">
    <property type="protein sequence ID" value="SBAD_0001242401-mRNA-1"/>
    <property type="gene ID" value="SBAD_0001242401"/>
</dbReference>
<protein>
    <submittedName>
        <fullName evidence="1 3">Uncharacterized protein</fullName>
    </submittedName>
</protein>
<reference evidence="1 2" key="2">
    <citation type="submission" date="2018-11" db="EMBL/GenBank/DDBJ databases">
        <authorList>
            <consortium name="Pathogen Informatics"/>
        </authorList>
    </citation>
    <scope>NUCLEOTIDE SEQUENCE [LARGE SCALE GENOMIC DNA]</scope>
</reference>
<dbReference type="Proteomes" id="UP000270296">
    <property type="component" value="Unassembled WGS sequence"/>
</dbReference>
<gene>
    <name evidence="1" type="ORF">SBAD_LOCUS12024</name>
</gene>
<sequence>MGEHSHENFVDTSAVTEGFILRDKSLEESPYLGERAISSDNNDRTEAADGLDQLRGFFDFAHQVRRWRRMRKKCHLV</sequence>